<evidence type="ECO:0000256" key="1">
    <source>
        <dbReference type="SAM" id="MobiDB-lite"/>
    </source>
</evidence>
<feature type="compositionally biased region" description="Low complexity" evidence="1">
    <location>
        <begin position="338"/>
        <end position="354"/>
    </location>
</feature>
<feature type="compositionally biased region" description="Basic and acidic residues" evidence="1">
    <location>
        <begin position="394"/>
        <end position="406"/>
    </location>
</feature>
<gene>
    <name evidence="2" type="primary">eml4</name>
    <name evidence="2" type="ORF">SNAT2548_LOCUS30187</name>
</gene>
<evidence type="ECO:0000313" key="3">
    <source>
        <dbReference type="Proteomes" id="UP000604046"/>
    </source>
</evidence>
<dbReference type="EMBL" id="CAJNDS010002595">
    <property type="protein sequence ID" value="CAE7538481.1"/>
    <property type="molecule type" value="Genomic_DNA"/>
</dbReference>
<dbReference type="Proteomes" id="UP000604046">
    <property type="component" value="Unassembled WGS sequence"/>
</dbReference>
<feature type="region of interest" description="Disordered" evidence="1">
    <location>
        <begin position="388"/>
        <end position="497"/>
    </location>
</feature>
<organism evidence="2 3">
    <name type="scientific">Symbiodinium natans</name>
    <dbReference type="NCBI Taxonomy" id="878477"/>
    <lineage>
        <taxon>Eukaryota</taxon>
        <taxon>Sar</taxon>
        <taxon>Alveolata</taxon>
        <taxon>Dinophyceae</taxon>
        <taxon>Suessiales</taxon>
        <taxon>Symbiodiniaceae</taxon>
        <taxon>Symbiodinium</taxon>
    </lineage>
</organism>
<feature type="compositionally biased region" description="Pro residues" evidence="1">
    <location>
        <begin position="258"/>
        <end position="278"/>
    </location>
</feature>
<dbReference type="AlphaFoldDB" id="A0A812TSE3"/>
<accession>A0A812TSE3</accession>
<reference evidence="2" key="1">
    <citation type="submission" date="2021-02" db="EMBL/GenBank/DDBJ databases">
        <authorList>
            <person name="Dougan E. K."/>
            <person name="Rhodes N."/>
            <person name="Thang M."/>
            <person name="Chan C."/>
        </authorList>
    </citation>
    <scope>NUCLEOTIDE SEQUENCE</scope>
</reference>
<keyword evidence="3" id="KW-1185">Reference proteome</keyword>
<sequence length="497" mass="54910">MLAFEAGRDDAAKLSCRLYTLPRKRATEATDTTSTRAANAPKAAQTVEPEMTVEPEPPTSPTVPEGTTKKVSELVEEFNLDRELHGAVLLAAVESAIADPEADSPPSERLEVPTLPTDTELRHQGSRLLSLPLMAKSIGCTEPIDRTPDAFEDALDFSMGVQEPMQQHTTATNVANSVQPAESEGRTRHDLQATIMQVIANRVQAVGLAETLEARKSRLGPNPLDNAPPRPNWPSRIRPRAVLGQQWPRQWQPENAGPRPPKSPPPAVLQEPPGPPPDPSKKMLSAEAPVFQPGLSWQLPSPDATPQESRPILQLLQKAQESTKAQQVHSVAQVAHSAPQARQAGQAPRAPTRPVSQVQEAYEAYPQSPHIPHIPQVPPPLHQLRQARQPAELGKGKEGKEGKWRGSDAVIGSTAVWDVTAQRQWPRPRQERQQWEGWGWEEGEGPGSWADWEPQRGRGWSKSQSWNDWRGWEERDWNEQSYDAKGPAGKKGKKKQR</sequence>
<evidence type="ECO:0000313" key="2">
    <source>
        <dbReference type="EMBL" id="CAE7538481.1"/>
    </source>
</evidence>
<feature type="region of interest" description="Disordered" evidence="1">
    <location>
        <begin position="21"/>
        <end position="67"/>
    </location>
</feature>
<feature type="non-terminal residue" evidence="2">
    <location>
        <position position="1"/>
    </location>
</feature>
<comment type="caution">
    <text evidence="2">The sequence shown here is derived from an EMBL/GenBank/DDBJ whole genome shotgun (WGS) entry which is preliminary data.</text>
</comment>
<proteinExistence type="predicted"/>
<feature type="region of interest" description="Disordered" evidence="1">
    <location>
        <begin position="250"/>
        <end position="284"/>
    </location>
</feature>
<name>A0A812TSE3_9DINO</name>
<feature type="region of interest" description="Disordered" evidence="1">
    <location>
        <begin position="320"/>
        <end position="358"/>
    </location>
</feature>
<feature type="region of interest" description="Disordered" evidence="1">
    <location>
        <begin position="217"/>
        <end position="237"/>
    </location>
</feature>
<feature type="compositionally biased region" description="Basic residues" evidence="1">
    <location>
        <begin position="488"/>
        <end position="497"/>
    </location>
</feature>
<protein>
    <submittedName>
        <fullName evidence="2">Eml4 protein</fullName>
    </submittedName>
</protein>
<feature type="compositionally biased region" description="Polar residues" evidence="1">
    <location>
        <begin position="320"/>
        <end position="330"/>
    </location>
</feature>